<reference evidence="1 2" key="1">
    <citation type="submission" date="2015-09" db="EMBL/GenBank/DDBJ databases">
        <authorList>
            <consortium name="Pathogen Informatics"/>
        </authorList>
    </citation>
    <scope>NUCLEOTIDE SEQUENCE [LARGE SCALE GENOMIC DNA]</scope>
    <source>
        <strain evidence="1 2">2789STDY5834876</strain>
    </source>
</reference>
<dbReference type="EMBL" id="CYZU01000060">
    <property type="protein sequence ID" value="CUP13840.1"/>
    <property type="molecule type" value="Genomic_DNA"/>
</dbReference>
<accession>A0A174KXD0</accession>
<gene>
    <name evidence="1" type="ORF">ERS852491_04367</name>
</gene>
<name>A0A174KXD0_9FIRM</name>
<dbReference type="AlphaFoldDB" id="A0A174KXD0"/>
<dbReference type="OrthoDB" id="9772627at2"/>
<dbReference type="STRING" id="39482.ERS852491_04367"/>
<evidence type="ECO:0008006" key="3">
    <source>
        <dbReference type="Google" id="ProtNLM"/>
    </source>
</evidence>
<dbReference type="Proteomes" id="UP000095544">
    <property type="component" value="Unassembled WGS sequence"/>
</dbReference>
<evidence type="ECO:0000313" key="2">
    <source>
        <dbReference type="Proteomes" id="UP000095544"/>
    </source>
</evidence>
<organism evidence="1 2">
    <name type="scientific">Faecalicatena contorta</name>
    <dbReference type="NCBI Taxonomy" id="39482"/>
    <lineage>
        <taxon>Bacteria</taxon>
        <taxon>Bacillati</taxon>
        <taxon>Bacillota</taxon>
        <taxon>Clostridia</taxon>
        <taxon>Lachnospirales</taxon>
        <taxon>Lachnospiraceae</taxon>
        <taxon>Faecalicatena</taxon>
    </lineage>
</organism>
<protein>
    <recommendedName>
        <fullName evidence="3">Tocopherol cyclase-like protein</fullName>
    </recommendedName>
</protein>
<sequence length="325" mass="37437">MKEKYFHGTGKKGPYFEGWYLKHQNKGKTIAFIPAVHADKEGNWTASIQVVMDHGAWNFTYPIEMCQIHDDKFQVRIGENLFSEKGILISIHTDELTVEGKIAYSGFHKIRGDIMGPFRFCPFMQCSHGVLSMAHNLKGSLRVNGKRMDFTGGRGYIETDRGKSFPETYLWTQCGFGEIQHTKKKKRHGTGKRQYAFEKKTKERFQKEMNSIMASVADIPFLGMHFKGCIAAVHYQGREYRMGTYFGARITESREGAVTLRQGKLLLKIRKLGEKSHGLKAPYEGRMDRIIKESPSCSMEYQLWKGKRQIFHLISEQASYEQEFS</sequence>
<dbReference type="SUPFAM" id="SSF159245">
    <property type="entry name" value="AttH-like"/>
    <property type="match status" value="1"/>
</dbReference>
<evidence type="ECO:0000313" key="1">
    <source>
        <dbReference type="EMBL" id="CUP13840.1"/>
    </source>
</evidence>
<proteinExistence type="predicted"/>
<dbReference type="RefSeq" id="WP_050638887.1">
    <property type="nucleotide sequence ID" value="NZ_CABKUE010000004.1"/>
</dbReference>